<accession>A0AAD4YYR1</accession>
<keyword evidence="3" id="KW-1185">Reference proteome</keyword>
<evidence type="ECO:0000313" key="2">
    <source>
        <dbReference type="EMBL" id="KAI5327277.1"/>
    </source>
</evidence>
<organism evidence="2 3">
    <name type="scientific">Prunus dulcis</name>
    <name type="common">Almond</name>
    <name type="synonym">Amygdalus dulcis</name>
    <dbReference type="NCBI Taxonomy" id="3755"/>
    <lineage>
        <taxon>Eukaryota</taxon>
        <taxon>Viridiplantae</taxon>
        <taxon>Streptophyta</taxon>
        <taxon>Embryophyta</taxon>
        <taxon>Tracheophyta</taxon>
        <taxon>Spermatophyta</taxon>
        <taxon>Magnoliopsida</taxon>
        <taxon>eudicotyledons</taxon>
        <taxon>Gunneridae</taxon>
        <taxon>Pentapetalae</taxon>
        <taxon>rosids</taxon>
        <taxon>fabids</taxon>
        <taxon>Rosales</taxon>
        <taxon>Rosaceae</taxon>
        <taxon>Amygdaloideae</taxon>
        <taxon>Amygdaleae</taxon>
        <taxon>Prunus</taxon>
    </lineage>
</organism>
<proteinExistence type="predicted"/>
<feature type="compositionally biased region" description="Polar residues" evidence="1">
    <location>
        <begin position="137"/>
        <end position="151"/>
    </location>
</feature>
<dbReference type="EMBL" id="JAJFAZ020000005">
    <property type="protein sequence ID" value="KAI5327277.1"/>
    <property type="molecule type" value="Genomic_DNA"/>
</dbReference>
<evidence type="ECO:0000256" key="1">
    <source>
        <dbReference type="SAM" id="MobiDB-lite"/>
    </source>
</evidence>
<dbReference type="Proteomes" id="UP001054821">
    <property type="component" value="Chromosome 5"/>
</dbReference>
<reference evidence="2 3" key="1">
    <citation type="journal article" date="2022" name="G3 (Bethesda)">
        <title>Whole-genome sequence and methylome profiling of the almond [Prunus dulcis (Mill.) D.A. Webb] cultivar 'Nonpareil'.</title>
        <authorList>
            <person name="D'Amico-Willman K.M."/>
            <person name="Ouma W.Z."/>
            <person name="Meulia T."/>
            <person name="Sideli G.M."/>
            <person name="Gradziel T.M."/>
            <person name="Fresnedo-Ramirez J."/>
        </authorList>
    </citation>
    <scope>NUCLEOTIDE SEQUENCE [LARGE SCALE GENOMIC DNA]</scope>
    <source>
        <strain evidence="2">Clone GOH B32 T37-40</strain>
    </source>
</reference>
<sequence>MGYVDGSNLYPSTTQIVLRTFRILQDQLLFHAILASIPQVISVISSAKTSKEAWDKLLHLFASKACARILGPKERLTLLRRENKLTPTALKRDDTVIATLVITANVTQTSRSHASNRGYCSNNFNSNRGSFAPPNPSCGSFRNPRTSSVDNNSRDSYEPTQPSFTDNSRRSTNMNNTSYPGFCQWCGTQCCGTQGLMPNAAPNSNIHLTVSQWPILPPMAGPPPLQHGYLIRCLSPCYLQCQHSF</sequence>
<dbReference type="AlphaFoldDB" id="A0AAD4YYR1"/>
<gene>
    <name evidence="2" type="ORF">L3X38_026673</name>
</gene>
<comment type="caution">
    <text evidence="2">The sequence shown here is derived from an EMBL/GenBank/DDBJ whole genome shotgun (WGS) entry which is preliminary data.</text>
</comment>
<protein>
    <submittedName>
        <fullName evidence="2">Uncharacterized protein</fullName>
    </submittedName>
</protein>
<feature type="region of interest" description="Disordered" evidence="1">
    <location>
        <begin position="133"/>
        <end position="172"/>
    </location>
</feature>
<evidence type="ECO:0000313" key="3">
    <source>
        <dbReference type="Proteomes" id="UP001054821"/>
    </source>
</evidence>
<name>A0AAD4YYR1_PRUDU</name>